<dbReference type="KEGG" id="nfr:ERS450000_06100"/>
<evidence type="ECO:0000313" key="3">
    <source>
        <dbReference type="Proteomes" id="UP000057820"/>
    </source>
</evidence>
<dbReference type="AlphaFoldDB" id="A0A0H5PAX6"/>
<evidence type="ECO:0000256" key="1">
    <source>
        <dbReference type="SAM" id="MobiDB-lite"/>
    </source>
</evidence>
<geneLocation type="plasmid" evidence="2">
    <name>4</name>
</geneLocation>
<keyword evidence="2" id="KW-0614">Plasmid</keyword>
<gene>
    <name evidence="2" type="ORF">ERS450000_06100</name>
</gene>
<dbReference type="Proteomes" id="UP000057820">
    <property type="component" value="Plasmid 4"/>
</dbReference>
<proteinExistence type="predicted"/>
<feature type="region of interest" description="Disordered" evidence="1">
    <location>
        <begin position="125"/>
        <end position="150"/>
    </location>
</feature>
<protein>
    <submittedName>
        <fullName evidence="2">Uncharacterized protein</fullName>
    </submittedName>
</protein>
<reference evidence="3" key="1">
    <citation type="submission" date="2015-03" db="EMBL/GenBank/DDBJ databases">
        <authorList>
            <consortium name="Pathogen Informatics"/>
        </authorList>
    </citation>
    <scope>NUCLEOTIDE SEQUENCE [LARGE SCALE GENOMIC DNA]</scope>
    <source>
        <strain evidence="3">NCTC11134</strain>
        <plasmid evidence="3">4</plasmid>
    </source>
</reference>
<name>A0A0H5PAX6_NOCFR</name>
<accession>A0A0H5PAX6</accession>
<evidence type="ECO:0000313" key="2">
    <source>
        <dbReference type="EMBL" id="CRY84558.1"/>
    </source>
</evidence>
<dbReference type="EMBL" id="LN868941">
    <property type="protein sequence ID" value="CRY84558.1"/>
    <property type="molecule type" value="Genomic_DNA"/>
</dbReference>
<dbReference type="RefSeq" id="WP_060595244.1">
    <property type="nucleotide sequence ID" value="NZ_CP031419.1"/>
</dbReference>
<feature type="region of interest" description="Disordered" evidence="1">
    <location>
        <begin position="60"/>
        <end position="93"/>
    </location>
</feature>
<sequence>MADTQSDAAGGRRWSRENFSCSDEVWGAAKKKWGQQLRQYPTWTGWLEAALAEKTARTRQNLGISTFEPAPDRLPPGRRTPPDQAGTRPRRSFSCSVEVWQDARNAWWAEAESYPAWSDWAEEAVAEKAEGDKRITQSESTEDKISSKTS</sequence>
<organism evidence="2 3">
    <name type="scientific">Nocardia farcinica</name>
    <dbReference type="NCBI Taxonomy" id="37329"/>
    <lineage>
        <taxon>Bacteria</taxon>
        <taxon>Bacillati</taxon>
        <taxon>Actinomycetota</taxon>
        <taxon>Actinomycetes</taxon>
        <taxon>Mycobacteriales</taxon>
        <taxon>Nocardiaceae</taxon>
        <taxon>Nocardia</taxon>
    </lineage>
</organism>